<dbReference type="InterPro" id="IPR026103">
    <property type="entry name" value="HARBI1_animal"/>
</dbReference>
<evidence type="ECO:0000259" key="3">
    <source>
        <dbReference type="Pfam" id="PF13359"/>
    </source>
</evidence>
<dbReference type="GO" id="GO:0046872">
    <property type="term" value="F:metal ion binding"/>
    <property type="evidence" value="ECO:0007669"/>
    <property type="project" value="UniProtKB-KW"/>
</dbReference>
<evidence type="ECO:0000256" key="2">
    <source>
        <dbReference type="ARBA" id="ARBA00022723"/>
    </source>
</evidence>
<dbReference type="OrthoDB" id="1515171at2759"/>
<keyword evidence="5" id="KW-1185">Reference proteome</keyword>
<protein>
    <submittedName>
        <fullName evidence="4">HARBI1</fullName>
        <ecNumber evidence="4">3.1.-.-</ecNumber>
    </submittedName>
</protein>
<dbReference type="PRINTS" id="PR02086">
    <property type="entry name" value="PUTNUCHARBI1"/>
</dbReference>
<dbReference type="Proteomes" id="UP000507470">
    <property type="component" value="Unassembled WGS sequence"/>
</dbReference>
<dbReference type="EMBL" id="CACVKT020000379">
    <property type="protein sequence ID" value="CAC5358622.1"/>
    <property type="molecule type" value="Genomic_DNA"/>
</dbReference>
<dbReference type="InterPro" id="IPR027806">
    <property type="entry name" value="HARBI1_dom"/>
</dbReference>
<proteinExistence type="predicted"/>
<comment type="cofactor">
    <cofactor evidence="1">
        <name>a divalent metal cation</name>
        <dbReference type="ChEBI" id="CHEBI:60240"/>
    </cofactor>
</comment>
<keyword evidence="2" id="KW-0479">Metal-binding</keyword>
<evidence type="ECO:0000313" key="5">
    <source>
        <dbReference type="Proteomes" id="UP000507470"/>
    </source>
</evidence>
<accession>A0A6J7ZZV5</accession>
<gene>
    <name evidence="4" type="ORF">MCOR_1796</name>
</gene>
<dbReference type="EC" id="3.1.-.-" evidence="4"/>
<dbReference type="Pfam" id="PF13359">
    <property type="entry name" value="DDE_Tnp_4"/>
    <property type="match status" value="1"/>
</dbReference>
<dbReference type="AlphaFoldDB" id="A0A6J7ZZV5"/>
<evidence type="ECO:0000313" key="4">
    <source>
        <dbReference type="EMBL" id="CAC5358622.1"/>
    </source>
</evidence>
<keyword evidence="4" id="KW-0378">Hydrolase</keyword>
<organism evidence="4 5">
    <name type="scientific">Mytilus coruscus</name>
    <name type="common">Sea mussel</name>
    <dbReference type="NCBI Taxonomy" id="42192"/>
    <lineage>
        <taxon>Eukaryota</taxon>
        <taxon>Metazoa</taxon>
        <taxon>Spiralia</taxon>
        <taxon>Lophotrochozoa</taxon>
        <taxon>Mollusca</taxon>
        <taxon>Bivalvia</taxon>
        <taxon>Autobranchia</taxon>
        <taxon>Pteriomorphia</taxon>
        <taxon>Mytilida</taxon>
        <taxon>Mytiloidea</taxon>
        <taxon>Mytilidae</taxon>
        <taxon>Mytilinae</taxon>
        <taxon>Mytilus</taxon>
    </lineage>
</organism>
<name>A0A6J7ZZV5_MYTCO</name>
<evidence type="ECO:0000256" key="1">
    <source>
        <dbReference type="ARBA" id="ARBA00001968"/>
    </source>
</evidence>
<reference evidence="4 5" key="1">
    <citation type="submission" date="2020-06" db="EMBL/GenBank/DDBJ databases">
        <authorList>
            <person name="Li R."/>
            <person name="Bekaert M."/>
        </authorList>
    </citation>
    <scope>NUCLEOTIDE SEQUENCE [LARGE SCALE GENOMIC DNA]</scope>
    <source>
        <strain evidence="5">wild</strain>
    </source>
</reference>
<dbReference type="GO" id="GO:0016787">
    <property type="term" value="F:hydrolase activity"/>
    <property type="evidence" value="ECO:0007669"/>
    <property type="project" value="UniProtKB-KW"/>
</dbReference>
<feature type="domain" description="DDE Tnp4" evidence="3">
    <location>
        <begin position="13"/>
        <end position="122"/>
    </location>
</feature>
<sequence>MNEFTFPNVLGCVDGSLVQIKAPSTTEDMYVCRKGYHALNIQGICDSQKKFINLVVRWPGSSHDAFIWNESGVKAYLENHADCGFLLGDQAYPLQPYLLTPVRNPQSDGELAYNRLHQRTRQRGAITIELKNAIIATGVLHNICEEDGVPIPEDDIPPMGRNDNGDDVNVNDHDDNAGMTVRARLIRERFE</sequence>